<accession>A0A1H0M4S6</accession>
<dbReference type="AlphaFoldDB" id="A0A1H0M4S6"/>
<dbReference type="RefSeq" id="WP_089965141.1">
    <property type="nucleotide sequence ID" value="NZ_FNJM01000001.1"/>
</dbReference>
<name>A0A1H0M4S6_9CLOT</name>
<reference evidence="2 3" key="1">
    <citation type="submission" date="2016-10" db="EMBL/GenBank/DDBJ databases">
        <authorList>
            <person name="de Groot N.N."/>
        </authorList>
    </citation>
    <scope>NUCLEOTIDE SEQUENCE [LARGE SCALE GENOMIC DNA]</scope>
    <source>
        <strain evidence="2 3">DSM 12272</strain>
    </source>
</reference>
<keyword evidence="3" id="KW-1185">Reference proteome</keyword>
<proteinExistence type="predicted"/>
<dbReference type="STRING" id="94869.SAMN04488529_101320"/>
<dbReference type="Proteomes" id="UP000198597">
    <property type="component" value="Unassembled WGS sequence"/>
</dbReference>
<feature type="coiled-coil region" evidence="1">
    <location>
        <begin position="20"/>
        <end position="90"/>
    </location>
</feature>
<keyword evidence="1" id="KW-0175">Coiled coil</keyword>
<dbReference type="EMBL" id="FNJM01000001">
    <property type="protein sequence ID" value="SDO75384.1"/>
    <property type="molecule type" value="Genomic_DNA"/>
</dbReference>
<protein>
    <submittedName>
        <fullName evidence="2">Uncharacterized protein</fullName>
    </submittedName>
</protein>
<sequence length="113" mass="13189">MEKDLFELMTKMYSEMQGGFEKVTTRLDSLETEIQDVKVEVKKTNLVIENDIKPSIHALFDGYVQNTESITRVEDELKNLRISINNLNIKTLENENNIISFSRRLSNLDNQKH</sequence>
<organism evidence="2 3">
    <name type="scientific">Clostridium gasigenes</name>
    <dbReference type="NCBI Taxonomy" id="94869"/>
    <lineage>
        <taxon>Bacteria</taxon>
        <taxon>Bacillati</taxon>
        <taxon>Bacillota</taxon>
        <taxon>Clostridia</taxon>
        <taxon>Eubacteriales</taxon>
        <taxon>Clostridiaceae</taxon>
        <taxon>Clostridium</taxon>
    </lineage>
</organism>
<gene>
    <name evidence="2" type="ORF">SAMN04488529_101320</name>
</gene>
<evidence type="ECO:0000256" key="1">
    <source>
        <dbReference type="SAM" id="Coils"/>
    </source>
</evidence>
<dbReference type="OrthoDB" id="1707934at2"/>
<evidence type="ECO:0000313" key="2">
    <source>
        <dbReference type="EMBL" id="SDO75384.1"/>
    </source>
</evidence>
<evidence type="ECO:0000313" key="3">
    <source>
        <dbReference type="Proteomes" id="UP000198597"/>
    </source>
</evidence>